<accession>A0A2S3QWS1</accession>
<sequence>MIEFKFKHYGYDGSVSVTHPDSIQRLSDHFSSANRKYILDELILMVVRKDNQQLSMNYPDYTPVQVAELNNLSDITISLGDARFQRIV</sequence>
<dbReference type="RefSeq" id="WP_103201376.1">
    <property type="nucleotide sequence ID" value="NZ_PDGH01000146.1"/>
</dbReference>
<evidence type="ECO:0000313" key="2">
    <source>
        <dbReference type="Proteomes" id="UP000237466"/>
    </source>
</evidence>
<name>A0A2S3QWS1_VIBVL</name>
<protein>
    <submittedName>
        <fullName evidence="1">Uncharacterized protein</fullName>
    </submittedName>
</protein>
<evidence type="ECO:0000313" key="1">
    <source>
        <dbReference type="EMBL" id="POB42321.1"/>
    </source>
</evidence>
<dbReference type="Proteomes" id="UP000237466">
    <property type="component" value="Unassembled WGS sequence"/>
</dbReference>
<reference evidence="1 2" key="1">
    <citation type="journal article" date="2018" name="Front. Microbiol.">
        <title>Phylogeny of Vibrio vulnificus from the Analysis of the Core-Genome: Implications for Intra-Species Taxonomy.</title>
        <authorList>
            <person name="Roig F.J."/>
            <person name="Gonzalez-Candelas F."/>
            <person name="Sanjuan E."/>
            <person name="Fouz B."/>
            <person name="Feil E.J."/>
            <person name="Llorens C."/>
            <person name="Baker-Austin C."/>
            <person name="Oliver J.D."/>
            <person name="Danin-Poleg Y."/>
            <person name="Gibas C.J."/>
            <person name="Kashi Y."/>
            <person name="Gulig P.A."/>
            <person name="Morrison S.S."/>
            <person name="Amaro C."/>
        </authorList>
    </citation>
    <scope>NUCLEOTIDE SEQUENCE [LARGE SCALE GENOMIC DNA]</scope>
    <source>
        <strain evidence="1 2">CECT4608</strain>
    </source>
</reference>
<organism evidence="1 2">
    <name type="scientific">Vibrio vulnificus</name>
    <dbReference type="NCBI Taxonomy" id="672"/>
    <lineage>
        <taxon>Bacteria</taxon>
        <taxon>Pseudomonadati</taxon>
        <taxon>Pseudomonadota</taxon>
        <taxon>Gammaproteobacteria</taxon>
        <taxon>Vibrionales</taxon>
        <taxon>Vibrionaceae</taxon>
        <taxon>Vibrio</taxon>
    </lineage>
</organism>
<proteinExistence type="predicted"/>
<dbReference type="EMBL" id="PDGH01000146">
    <property type="protein sequence ID" value="POB42321.1"/>
    <property type="molecule type" value="Genomic_DNA"/>
</dbReference>
<gene>
    <name evidence="1" type="ORF">CRN52_25400</name>
</gene>
<comment type="caution">
    <text evidence="1">The sequence shown here is derived from an EMBL/GenBank/DDBJ whole genome shotgun (WGS) entry which is preliminary data.</text>
</comment>
<dbReference type="AlphaFoldDB" id="A0A2S3QWS1"/>